<evidence type="ECO:0000256" key="16">
    <source>
        <dbReference type="PIRNR" id="PIRNR036959"/>
    </source>
</evidence>
<reference evidence="21" key="1">
    <citation type="journal article" date="2016" name="Proc. Natl. Acad. Sci. U.S.A.">
        <title>Comparative genomics of biotechnologically important yeasts.</title>
        <authorList>
            <person name="Riley R."/>
            <person name="Haridas S."/>
            <person name="Wolfe K.H."/>
            <person name="Lopes M.R."/>
            <person name="Hittinger C.T."/>
            <person name="Goeker M."/>
            <person name="Salamov A.A."/>
            <person name="Wisecaver J.H."/>
            <person name="Long T.M."/>
            <person name="Calvey C.H."/>
            <person name="Aerts A.L."/>
            <person name="Barry K.W."/>
            <person name="Choi C."/>
            <person name="Clum A."/>
            <person name="Coughlan A.Y."/>
            <person name="Deshpande S."/>
            <person name="Douglass A.P."/>
            <person name="Hanson S.J."/>
            <person name="Klenk H.-P."/>
            <person name="LaButti K.M."/>
            <person name="Lapidus A."/>
            <person name="Lindquist E.A."/>
            <person name="Lipzen A.M."/>
            <person name="Meier-Kolthoff J.P."/>
            <person name="Ohm R.A."/>
            <person name="Otillar R.P."/>
            <person name="Pangilinan J.L."/>
            <person name="Peng Y."/>
            <person name="Rokas A."/>
            <person name="Rosa C.A."/>
            <person name="Scheuner C."/>
            <person name="Sibirny A.A."/>
            <person name="Slot J.C."/>
            <person name="Stielow J.B."/>
            <person name="Sun H."/>
            <person name="Kurtzman C.P."/>
            <person name="Blackwell M."/>
            <person name="Grigoriev I.V."/>
            <person name="Jeffries T.W."/>
        </authorList>
    </citation>
    <scope>NUCLEOTIDE SEQUENCE [LARGE SCALE GENOMIC DNA]</scope>
    <source>
        <strain evidence="21">NRRL Y-1626</strain>
    </source>
</reference>
<keyword evidence="9 16" id="KW-0506">mRNA capping</keyword>
<accession>A0A1B7TAA3</accession>
<dbReference type="PANTHER" id="PTHR10367">
    <property type="entry name" value="MRNA-CAPPING ENZYME"/>
    <property type="match status" value="1"/>
</dbReference>
<evidence type="ECO:0000313" key="20">
    <source>
        <dbReference type="EMBL" id="OBA25662.1"/>
    </source>
</evidence>
<keyword evidence="11 16" id="KW-0539">Nucleus</keyword>
<gene>
    <name evidence="20" type="ORF">HANVADRAFT_41718</name>
</gene>
<evidence type="ECO:0000256" key="17">
    <source>
        <dbReference type="PIRSR" id="PIRSR036959-1"/>
    </source>
</evidence>
<comment type="catalytic activity">
    <reaction evidence="14">
        <text>a 5'-end diphospho-ribonucleoside in mRNA + GTP + H(+) = a 5'-end (5'-triphosphoguanosine)-ribonucleoside in mRNA + diphosphate</text>
        <dbReference type="Rhea" id="RHEA:67012"/>
        <dbReference type="Rhea" id="RHEA-COMP:17165"/>
        <dbReference type="Rhea" id="RHEA-COMP:17166"/>
        <dbReference type="ChEBI" id="CHEBI:15378"/>
        <dbReference type="ChEBI" id="CHEBI:33019"/>
        <dbReference type="ChEBI" id="CHEBI:37565"/>
        <dbReference type="ChEBI" id="CHEBI:167616"/>
        <dbReference type="ChEBI" id="CHEBI:167617"/>
        <dbReference type="EC" id="2.7.7.50"/>
    </reaction>
    <physiologicalReaction direction="left-to-right" evidence="14">
        <dbReference type="Rhea" id="RHEA:67013"/>
    </physiologicalReaction>
</comment>
<dbReference type="OrthoDB" id="200924at2759"/>
<dbReference type="EC" id="2.7.7.50" evidence="3 16"/>
<dbReference type="Gene3D" id="2.40.50.140">
    <property type="entry name" value="Nucleic acid-binding proteins"/>
    <property type="match status" value="1"/>
</dbReference>
<keyword evidence="6 16" id="KW-0808">Transferase</keyword>
<dbReference type="EMBL" id="LXPE01000056">
    <property type="protein sequence ID" value="OBA25662.1"/>
    <property type="molecule type" value="Genomic_DNA"/>
</dbReference>
<evidence type="ECO:0000256" key="5">
    <source>
        <dbReference type="ARBA" id="ARBA00022664"/>
    </source>
</evidence>
<dbReference type="SUPFAM" id="SSF50249">
    <property type="entry name" value="Nucleic acid-binding proteins"/>
    <property type="match status" value="1"/>
</dbReference>
<feature type="domain" description="mRNA capping enzyme C-terminal" evidence="19">
    <location>
        <begin position="269"/>
        <end position="402"/>
    </location>
</feature>
<dbReference type="Pfam" id="PF01331">
    <property type="entry name" value="mRNA_cap_enzyme"/>
    <property type="match status" value="1"/>
</dbReference>
<evidence type="ECO:0000256" key="4">
    <source>
        <dbReference type="ARBA" id="ARBA00019171"/>
    </source>
</evidence>
<comment type="function">
    <text evidence="16">Second step of mRNA capping. Transfer of the GMP moiety of GTP to the 5'-end of RNA via an enzyme-GMP covalent reaction intermediate.</text>
</comment>
<feature type="active site" description="N6-GMP-lysine intermediate" evidence="17">
    <location>
        <position position="92"/>
    </location>
</feature>
<keyword evidence="10 16" id="KW-0342">GTP-binding</keyword>
<evidence type="ECO:0000256" key="3">
    <source>
        <dbReference type="ARBA" id="ARBA00012475"/>
    </source>
</evidence>
<evidence type="ECO:0000256" key="10">
    <source>
        <dbReference type="ARBA" id="ARBA00023134"/>
    </source>
</evidence>
<comment type="similarity">
    <text evidence="2 16">Belongs to the eukaryotic GTase family.</text>
</comment>
<dbReference type="InterPro" id="IPR001339">
    <property type="entry name" value="mRNA_cap_enzyme_adenylation"/>
</dbReference>
<dbReference type="InterPro" id="IPR013846">
    <property type="entry name" value="mRNA_cap_enzyme_C"/>
</dbReference>
<dbReference type="AlphaFoldDB" id="A0A1B7TAA3"/>
<feature type="domain" description="mRNA capping enzyme adenylation" evidence="18">
    <location>
        <begin position="69"/>
        <end position="265"/>
    </location>
</feature>
<evidence type="ECO:0000259" key="19">
    <source>
        <dbReference type="Pfam" id="PF03919"/>
    </source>
</evidence>
<dbReference type="SUPFAM" id="SSF56091">
    <property type="entry name" value="DNA ligase/mRNA capping enzyme, catalytic domain"/>
    <property type="match status" value="1"/>
</dbReference>
<dbReference type="GO" id="GO:0031533">
    <property type="term" value="C:mRNA capping enzyme complex"/>
    <property type="evidence" value="ECO:0007669"/>
    <property type="project" value="InterPro"/>
</dbReference>
<dbReference type="PANTHER" id="PTHR10367:SF17">
    <property type="entry name" value="MRNA-CAPPING ENZYME"/>
    <property type="match status" value="1"/>
</dbReference>
<evidence type="ECO:0000256" key="8">
    <source>
        <dbReference type="ARBA" id="ARBA00022741"/>
    </source>
</evidence>
<organism evidence="20 21">
    <name type="scientific">Hanseniaspora valbyensis NRRL Y-1626</name>
    <dbReference type="NCBI Taxonomy" id="766949"/>
    <lineage>
        <taxon>Eukaryota</taxon>
        <taxon>Fungi</taxon>
        <taxon>Dikarya</taxon>
        <taxon>Ascomycota</taxon>
        <taxon>Saccharomycotina</taxon>
        <taxon>Saccharomycetes</taxon>
        <taxon>Saccharomycodales</taxon>
        <taxon>Saccharomycodaceae</taxon>
        <taxon>Hanseniaspora</taxon>
    </lineage>
</organism>
<sequence>MTEVINESKSTLHSTKKNIFAHDIEEERESPVIPGVIQSFEVKRDILNIIASILTTISNKLYKQFIGSQPISFSNKHITENLLTQDYYVCEKTDGIRLLMFVIINPQTGKQSIFFIDRENNFYLNENLNIILPLNEKELHNGTLIDGELVNQKINNKIETRFLMFDCLSINGRPFINKPTSSRLAHLGHDFLKPLNEFKFKDPKAYSKFKFKFGMKKMEFAYNLTKIFKQIEKKEIPHFSDGLIFTPVNSRYVLFTKDELLLKWKPSSENSVDFKLILKFENDSDINKINFDKMPLLDLYVWKGGEDKSFVANPNTIYTNKDLKVLNETYSKFGRLKLDDSTWNNLVSKKEPLNGRIVECYKNELQEWCFLRFRDDKLQGNHINVVSNILSSIQDNVKEEDLENITYQIKSNWNQRHGK</sequence>
<comment type="caution">
    <text evidence="20">The sequence shown here is derived from an EMBL/GenBank/DDBJ whole genome shotgun (WGS) entry which is preliminary data.</text>
</comment>
<protein>
    <recommendedName>
        <fullName evidence="4 16">mRNA-capping enzyme subunit alpha</fullName>
        <ecNumber evidence="3 16">2.7.7.50</ecNumber>
    </recommendedName>
    <alternativeName>
        <fullName evidence="12 16">GTP--RNA guanylyltransferase</fullName>
    </alternativeName>
    <alternativeName>
        <fullName evidence="13 16">mRNA guanylyltransferase</fullName>
    </alternativeName>
</protein>
<evidence type="ECO:0000256" key="9">
    <source>
        <dbReference type="ARBA" id="ARBA00023042"/>
    </source>
</evidence>
<comment type="subunit">
    <text evidence="15">Heterodimer. The mRNA-capping enzyme is composed of two separate chains alpha and beta, respectively a mRNA guanylyltransferase and an mRNA 5'-triphosphate monophosphatase.</text>
</comment>
<dbReference type="GO" id="GO:0005525">
    <property type="term" value="F:GTP binding"/>
    <property type="evidence" value="ECO:0007669"/>
    <property type="project" value="UniProtKB-KW"/>
</dbReference>
<dbReference type="Pfam" id="PF03919">
    <property type="entry name" value="mRNA_cap_C"/>
    <property type="match status" value="1"/>
</dbReference>
<evidence type="ECO:0000313" key="21">
    <source>
        <dbReference type="Proteomes" id="UP000092321"/>
    </source>
</evidence>
<dbReference type="GO" id="GO:0004484">
    <property type="term" value="F:mRNA guanylyltransferase activity"/>
    <property type="evidence" value="ECO:0007669"/>
    <property type="project" value="UniProtKB-EC"/>
</dbReference>
<evidence type="ECO:0000259" key="18">
    <source>
        <dbReference type="Pfam" id="PF01331"/>
    </source>
</evidence>
<evidence type="ECO:0000256" key="12">
    <source>
        <dbReference type="ARBA" id="ARBA00029909"/>
    </source>
</evidence>
<evidence type="ECO:0000256" key="6">
    <source>
        <dbReference type="ARBA" id="ARBA00022679"/>
    </source>
</evidence>
<dbReference type="InterPro" id="IPR017075">
    <property type="entry name" value="mRNA_cap_enzyme_alpha"/>
</dbReference>
<evidence type="ECO:0000256" key="11">
    <source>
        <dbReference type="ARBA" id="ARBA00023242"/>
    </source>
</evidence>
<dbReference type="Gene3D" id="3.30.470.30">
    <property type="entry name" value="DNA ligase/mRNA capping enzyme"/>
    <property type="match status" value="1"/>
</dbReference>
<dbReference type="CDD" id="cd07895">
    <property type="entry name" value="Adenylation_mRNA_capping"/>
    <property type="match status" value="1"/>
</dbReference>
<keyword evidence="8 16" id="KW-0547">Nucleotide-binding</keyword>
<dbReference type="InterPro" id="IPR012340">
    <property type="entry name" value="NA-bd_OB-fold"/>
</dbReference>
<dbReference type="GO" id="GO:0006370">
    <property type="term" value="P:7-methylguanosine mRNA capping"/>
    <property type="evidence" value="ECO:0007669"/>
    <property type="project" value="UniProtKB-KW"/>
</dbReference>
<evidence type="ECO:0000256" key="2">
    <source>
        <dbReference type="ARBA" id="ARBA00010237"/>
    </source>
</evidence>
<evidence type="ECO:0000256" key="15">
    <source>
        <dbReference type="ARBA" id="ARBA00047082"/>
    </source>
</evidence>
<name>A0A1B7TAA3_9ASCO</name>
<evidence type="ECO:0000256" key="1">
    <source>
        <dbReference type="ARBA" id="ARBA00004123"/>
    </source>
</evidence>
<evidence type="ECO:0000256" key="13">
    <source>
        <dbReference type="ARBA" id="ARBA00030702"/>
    </source>
</evidence>
<evidence type="ECO:0000256" key="7">
    <source>
        <dbReference type="ARBA" id="ARBA00022695"/>
    </source>
</evidence>
<keyword evidence="21" id="KW-1185">Reference proteome</keyword>
<keyword evidence="7 16" id="KW-0548">Nucleotidyltransferase</keyword>
<evidence type="ECO:0000256" key="14">
    <source>
        <dbReference type="ARBA" id="ARBA00044624"/>
    </source>
</evidence>
<dbReference type="PIRSF" id="PIRSF036959">
    <property type="entry name" value="mRNA_cap_alpha"/>
    <property type="match status" value="1"/>
</dbReference>
<comment type="subcellular location">
    <subcellularLocation>
        <location evidence="1 16">Nucleus</location>
    </subcellularLocation>
</comment>
<dbReference type="InterPro" id="IPR051029">
    <property type="entry name" value="mRNA_Capping_Enz/RNA_Phosphat"/>
</dbReference>
<dbReference type="GO" id="GO:0005524">
    <property type="term" value="F:ATP binding"/>
    <property type="evidence" value="ECO:0007669"/>
    <property type="project" value="InterPro"/>
</dbReference>
<keyword evidence="5 16" id="KW-0507">mRNA processing</keyword>
<dbReference type="Proteomes" id="UP000092321">
    <property type="component" value="Unassembled WGS sequence"/>
</dbReference>
<proteinExistence type="inferred from homology"/>